<gene>
    <name evidence="15" type="ORF">CJOHNSTONI_LOCUS5892</name>
</gene>
<evidence type="ECO:0000256" key="11">
    <source>
        <dbReference type="ARBA" id="ARBA00048160"/>
    </source>
</evidence>
<evidence type="ECO:0000256" key="12">
    <source>
        <dbReference type="RuleBase" id="RU362007"/>
    </source>
</evidence>
<evidence type="ECO:0000256" key="10">
    <source>
        <dbReference type="ARBA" id="ARBA00047905"/>
    </source>
</evidence>
<reference evidence="15" key="1">
    <citation type="submission" date="2021-09" db="EMBL/GenBank/DDBJ databases">
        <authorList>
            <consortium name="Pathogen Informatics"/>
        </authorList>
    </citation>
    <scope>NUCLEOTIDE SEQUENCE</scope>
</reference>
<comment type="pathway">
    <text evidence="2">Carbohydrate metabolism; hexose metabolism.</text>
</comment>
<dbReference type="OrthoDB" id="419537at2759"/>
<dbReference type="EMBL" id="CAKAEH010001413">
    <property type="protein sequence ID" value="CAG9535921.1"/>
    <property type="molecule type" value="Genomic_DNA"/>
</dbReference>
<dbReference type="GO" id="GO:0004340">
    <property type="term" value="F:glucokinase activity"/>
    <property type="evidence" value="ECO:0007669"/>
    <property type="project" value="TreeGrafter"/>
</dbReference>
<feature type="domain" description="Hexokinase C-terminal" evidence="14">
    <location>
        <begin position="221"/>
        <end position="248"/>
    </location>
</feature>
<keyword evidence="5 12" id="KW-0547">Nucleotide-binding</keyword>
<evidence type="ECO:0000256" key="5">
    <source>
        <dbReference type="ARBA" id="ARBA00022741"/>
    </source>
</evidence>
<dbReference type="PANTHER" id="PTHR19443:SF16">
    <property type="entry name" value="HEXOKINASE TYPE 1-RELATED"/>
    <property type="match status" value="1"/>
</dbReference>
<dbReference type="Pfam" id="PF00349">
    <property type="entry name" value="Hexokinase_1"/>
    <property type="match status" value="1"/>
</dbReference>
<evidence type="ECO:0000256" key="6">
    <source>
        <dbReference type="ARBA" id="ARBA00022777"/>
    </source>
</evidence>
<dbReference type="InterPro" id="IPR001312">
    <property type="entry name" value="Hexokinase"/>
</dbReference>
<dbReference type="UniPathway" id="UPA00242"/>
<keyword evidence="7 12" id="KW-0067">ATP-binding</keyword>
<feature type="domain" description="Hexokinase N-terminal" evidence="13">
    <location>
        <begin position="22"/>
        <end position="215"/>
    </location>
</feature>
<dbReference type="GO" id="GO:0005536">
    <property type="term" value="F:D-glucose binding"/>
    <property type="evidence" value="ECO:0007669"/>
    <property type="project" value="InterPro"/>
</dbReference>
<evidence type="ECO:0000256" key="2">
    <source>
        <dbReference type="ARBA" id="ARBA00005028"/>
    </source>
</evidence>
<dbReference type="PROSITE" id="PS51748">
    <property type="entry name" value="HEXOKINASE_2"/>
    <property type="match status" value="1"/>
</dbReference>
<dbReference type="PANTHER" id="PTHR19443">
    <property type="entry name" value="HEXOKINASE"/>
    <property type="match status" value="1"/>
</dbReference>
<keyword evidence="6 12" id="KW-0418">Kinase</keyword>
<dbReference type="EC" id="2.7.1.-" evidence="12"/>
<dbReference type="PROSITE" id="PS00378">
    <property type="entry name" value="HEXOKINASE_1"/>
    <property type="match status" value="1"/>
</dbReference>
<keyword evidence="16" id="KW-1185">Reference proteome</keyword>
<dbReference type="SUPFAM" id="SSF53067">
    <property type="entry name" value="Actin-like ATPase domain"/>
    <property type="match status" value="2"/>
</dbReference>
<dbReference type="GO" id="GO:0006096">
    <property type="term" value="P:glycolytic process"/>
    <property type="evidence" value="ECO:0007669"/>
    <property type="project" value="UniProtKB-UniPathway"/>
</dbReference>
<evidence type="ECO:0000256" key="1">
    <source>
        <dbReference type="ARBA" id="ARBA00004888"/>
    </source>
</evidence>
<name>A0A8J2M5S3_9BILA</name>
<dbReference type="Gene3D" id="1.10.287.1250">
    <property type="match status" value="1"/>
</dbReference>
<evidence type="ECO:0000313" key="16">
    <source>
        <dbReference type="Proteomes" id="UP000746747"/>
    </source>
</evidence>
<organism evidence="15 16">
    <name type="scientific">Cercopithifilaria johnstoni</name>
    <dbReference type="NCBI Taxonomy" id="2874296"/>
    <lineage>
        <taxon>Eukaryota</taxon>
        <taxon>Metazoa</taxon>
        <taxon>Ecdysozoa</taxon>
        <taxon>Nematoda</taxon>
        <taxon>Chromadorea</taxon>
        <taxon>Rhabditida</taxon>
        <taxon>Spirurina</taxon>
        <taxon>Spiruromorpha</taxon>
        <taxon>Filarioidea</taxon>
        <taxon>Onchocercidae</taxon>
        <taxon>Cercopithifilaria</taxon>
    </lineage>
</organism>
<accession>A0A8J2M5S3</accession>
<evidence type="ECO:0000259" key="14">
    <source>
        <dbReference type="Pfam" id="PF03727"/>
    </source>
</evidence>
<dbReference type="Gene3D" id="3.30.420.40">
    <property type="match status" value="1"/>
</dbReference>
<dbReference type="GO" id="GO:0005739">
    <property type="term" value="C:mitochondrion"/>
    <property type="evidence" value="ECO:0007669"/>
    <property type="project" value="TreeGrafter"/>
</dbReference>
<dbReference type="GO" id="GO:0005524">
    <property type="term" value="F:ATP binding"/>
    <property type="evidence" value="ECO:0007669"/>
    <property type="project" value="UniProtKB-UniRule"/>
</dbReference>
<dbReference type="Proteomes" id="UP000746747">
    <property type="component" value="Unassembled WGS sequence"/>
</dbReference>
<comment type="catalytic activity">
    <reaction evidence="9">
        <text>a D-hexose + ATP = a D-hexose 6-phosphate + ADP + H(+)</text>
        <dbReference type="Rhea" id="RHEA:22740"/>
        <dbReference type="ChEBI" id="CHEBI:4194"/>
        <dbReference type="ChEBI" id="CHEBI:15378"/>
        <dbReference type="ChEBI" id="CHEBI:30616"/>
        <dbReference type="ChEBI" id="CHEBI:229467"/>
        <dbReference type="ChEBI" id="CHEBI:456216"/>
        <dbReference type="EC" id="2.7.1.1"/>
    </reaction>
    <physiologicalReaction direction="left-to-right" evidence="9">
        <dbReference type="Rhea" id="RHEA:22741"/>
    </physiologicalReaction>
</comment>
<evidence type="ECO:0000259" key="13">
    <source>
        <dbReference type="Pfam" id="PF00349"/>
    </source>
</evidence>
<evidence type="ECO:0000256" key="9">
    <source>
        <dbReference type="ARBA" id="ARBA00044613"/>
    </source>
</evidence>
<protein>
    <recommendedName>
        <fullName evidence="12">Phosphotransferase</fullName>
        <ecNumber evidence="12">2.7.1.-</ecNumber>
    </recommendedName>
</protein>
<dbReference type="Pfam" id="PF03727">
    <property type="entry name" value="Hexokinase_2"/>
    <property type="match status" value="1"/>
</dbReference>
<proteinExistence type="inferred from homology"/>
<comment type="similarity">
    <text evidence="3 12">Belongs to the hexokinase family.</text>
</comment>
<evidence type="ECO:0000256" key="8">
    <source>
        <dbReference type="ARBA" id="ARBA00023152"/>
    </source>
</evidence>
<keyword evidence="8 12" id="KW-0324">Glycolysis</keyword>
<evidence type="ECO:0000313" key="15">
    <source>
        <dbReference type="EMBL" id="CAG9535921.1"/>
    </source>
</evidence>
<comment type="catalytic activity">
    <reaction evidence="11">
        <text>D-glucose + ATP = D-glucose 6-phosphate + ADP + H(+)</text>
        <dbReference type="Rhea" id="RHEA:17825"/>
        <dbReference type="ChEBI" id="CHEBI:4167"/>
        <dbReference type="ChEBI" id="CHEBI:15378"/>
        <dbReference type="ChEBI" id="CHEBI:30616"/>
        <dbReference type="ChEBI" id="CHEBI:61548"/>
        <dbReference type="ChEBI" id="CHEBI:456216"/>
        <dbReference type="EC" id="2.7.1.1"/>
    </reaction>
    <physiologicalReaction direction="left-to-right" evidence="11">
        <dbReference type="Rhea" id="RHEA:17826"/>
    </physiologicalReaction>
</comment>
<comment type="catalytic activity">
    <reaction evidence="10">
        <text>D-fructose + ATP = D-fructose 6-phosphate + ADP + H(+)</text>
        <dbReference type="Rhea" id="RHEA:16125"/>
        <dbReference type="ChEBI" id="CHEBI:15378"/>
        <dbReference type="ChEBI" id="CHEBI:30616"/>
        <dbReference type="ChEBI" id="CHEBI:37721"/>
        <dbReference type="ChEBI" id="CHEBI:61527"/>
        <dbReference type="ChEBI" id="CHEBI:456216"/>
        <dbReference type="EC" id="2.7.1.1"/>
    </reaction>
    <physiologicalReaction direction="left-to-right" evidence="10">
        <dbReference type="Rhea" id="RHEA:16126"/>
    </physiologicalReaction>
</comment>
<dbReference type="AlphaFoldDB" id="A0A8J2M5S3"/>
<dbReference type="GO" id="GO:0006006">
    <property type="term" value="P:glucose metabolic process"/>
    <property type="evidence" value="ECO:0007669"/>
    <property type="project" value="TreeGrafter"/>
</dbReference>
<dbReference type="GO" id="GO:0001678">
    <property type="term" value="P:intracellular glucose homeostasis"/>
    <property type="evidence" value="ECO:0007669"/>
    <property type="project" value="InterPro"/>
</dbReference>
<dbReference type="UniPathway" id="UPA00109">
    <property type="reaction ID" value="UER00180"/>
</dbReference>
<keyword evidence="4 12" id="KW-0808">Transferase</keyword>
<evidence type="ECO:0000256" key="7">
    <source>
        <dbReference type="ARBA" id="ARBA00022840"/>
    </source>
</evidence>
<dbReference type="InterPro" id="IPR022673">
    <property type="entry name" value="Hexokinase_C"/>
</dbReference>
<comment type="caution">
    <text evidence="15">The sequence shown here is derived from an EMBL/GenBank/DDBJ whole genome shotgun (WGS) entry which is preliminary data.</text>
</comment>
<dbReference type="InterPro" id="IPR043129">
    <property type="entry name" value="ATPase_NBD"/>
</dbReference>
<dbReference type="InterPro" id="IPR019807">
    <property type="entry name" value="Hexokinase_BS"/>
</dbReference>
<dbReference type="GO" id="GO:0008865">
    <property type="term" value="F:fructokinase activity"/>
    <property type="evidence" value="ECO:0007669"/>
    <property type="project" value="TreeGrafter"/>
</dbReference>
<evidence type="ECO:0000256" key="4">
    <source>
        <dbReference type="ARBA" id="ARBA00022679"/>
    </source>
</evidence>
<dbReference type="InterPro" id="IPR022672">
    <property type="entry name" value="Hexokinase_N"/>
</dbReference>
<dbReference type="GO" id="GO:0005829">
    <property type="term" value="C:cytosol"/>
    <property type="evidence" value="ECO:0007669"/>
    <property type="project" value="TreeGrafter"/>
</dbReference>
<comment type="pathway">
    <text evidence="1">Carbohydrate degradation; glycolysis; D-glyceraldehyde 3-phosphate and glycerone phosphate from D-glucose: step 1/4.</text>
</comment>
<dbReference type="PRINTS" id="PR00475">
    <property type="entry name" value="HEXOKINASE"/>
</dbReference>
<dbReference type="FunFam" id="3.30.420.40:FF:000095">
    <property type="entry name" value="Phosphotransferase"/>
    <property type="match status" value="1"/>
</dbReference>
<sequence length="261" mass="29243">MLRSLCKSPILKNLDADKVHPEIKKVCEKFIISDDNLMKISKTMDDEMNRGLREEPSCLKMLPSFIRAVPNGSERGDFLALDLGGTNFRVLLIKLKGDLAEMTGKVYRIPEEIMRGVGTVLFDHIGECLADFLEEHNLKQSKQLPLGFTFSFPVLQENLTSGKLINWTKGFNAKGVEGQDVVQFLRDAINRRKDISVDVVALLNDTVGTLMACAFKDNTCQIGIILGTGTNACYMEKLSNCPKFNKYGFDKDNDPKEVSRK</sequence>
<evidence type="ECO:0000256" key="3">
    <source>
        <dbReference type="ARBA" id="ARBA00009225"/>
    </source>
</evidence>